<proteinExistence type="inferred from homology"/>
<dbReference type="GO" id="GO:0008047">
    <property type="term" value="F:enzyme activator activity"/>
    <property type="evidence" value="ECO:0007669"/>
    <property type="project" value="InterPro"/>
</dbReference>
<keyword evidence="4" id="KW-0378">Hydrolase</keyword>
<gene>
    <name evidence="5" type="ORF">JAZ07_14790</name>
</gene>
<dbReference type="PANTHER" id="PTHR30302">
    <property type="entry name" value="HYDROGENASE 1 MATURATION PROTEASE"/>
    <property type="match status" value="1"/>
</dbReference>
<comment type="similarity">
    <text evidence="1">Belongs to the peptidase A31 family.</text>
</comment>
<reference evidence="5" key="1">
    <citation type="journal article" date="2021" name="Proc. Natl. Acad. Sci. U.S.A.">
        <title>Global biogeography of chemosynthetic symbionts reveals both localized and globally distributed symbiont groups. .</title>
        <authorList>
            <person name="Osvatic J.T."/>
            <person name="Wilkins L.G.E."/>
            <person name="Leibrecht L."/>
            <person name="Leray M."/>
            <person name="Zauner S."/>
            <person name="Polzin J."/>
            <person name="Camacho Y."/>
            <person name="Gros O."/>
            <person name="van Gils J.A."/>
            <person name="Eisen J.A."/>
            <person name="Petersen J.M."/>
            <person name="Yuen B."/>
        </authorList>
    </citation>
    <scope>NUCLEOTIDE SEQUENCE</scope>
    <source>
        <strain evidence="5">MAGclacostrist064TRANS</strain>
    </source>
</reference>
<keyword evidence="2 5" id="KW-0645">Protease</keyword>
<name>A0A9E4U3C6_9GAMM</name>
<evidence type="ECO:0000313" key="5">
    <source>
        <dbReference type="EMBL" id="MCG7947607.1"/>
    </source>
</evidence>
<protein>
    <submittedName>
        <fullName evidence="5">Hydrogenase maturation protease</fullName>
    </submittedName>
</protein>
<organism evidence="5 6">
    <name type="scientific">Candidatus Thiodiazotropha taylori</name>
    <dbReference type="NCBI Taxonomy" id="2792791"/>
    <lineage>
        <taxon>Bacteria</taxon>
        <taxon>Pseudomonadati</taxon>
        <taxon>Pseudomonadota</taxon>
        <taxon>Gammaproteobacteria</taxon>
        <taxon>Chromatiales</taxon>
        <taxon>Sedimenticolaceae</taxon>
        <taxon>Candidatus Thiodiazotropha</taxon>
    </lineage>
</organism>
<dbReference type="CDD" id="cd00518">
    <property type="entry name" value="H2MP"/>
    <property type="match status" value="1"/>
</dbReference>
<dbReference type="GO" id="GO:0016485">
    <property type="term" value="P:protein processing"/>
    <property type="evidence" value="ECO:0007669"/>
    <property type="project" value="TreeGrafter"/>
</dbReference>
<dbReference type="InterPro" id="IPR023430">
    <property type="entry name" value="Pept_HybD-like_dom_sf"/>
</dbReference>
<dbReference type="EMBL" id="JAEPCM010000521">
    <property type="protein sequence ID" value="MCG7947607.1"/>
    <property type="molecule type" value="Genomic_DNA"/>
</dbReference>
<evidence type="ECO:0000256" key="4">
    <source>
        <dbReference type="ARBA" id="ARBA00022801"/>
    </source>
</evidence>
<comment type="caution">
    <text evidence="5">The sequence shown here is derived from an EMBL/GenBank/DDBJ whole genome shotgun (WGS) entry which is preliminary data.</text>
</comment>
<dbReference type="InterPro" id="IPR000671">
    <property type="entry name" value="Peptidase_A31"/>
</dbReference>
<dbReference type="SUPFAM" id="SSF53163">
    <property type="entry name" value="HybD-like"/>
    <property type="match status" value="1"/>
</dbReference>
<sequence>MNRIIGVGSPFGADQAGWLAIDHLQGCQLADWELIKLDRPGSGLLSYLRDADQVVLIDALKSAGRAGEVSLISRQALAQCQELTSSHGFGVSEALALAEQLGELPQQVSLLGIHAGDDLNGPPSLDVASLEQQLQTVLTGG</sequence>
<evidence type="ECO:0000313" key="6">
    <source>
        <dbReference type="Proteomes" id="UP000886667"/>
    </source>
</evidence>
<dbReference type="GO" id="GO:0004190">
    <property type="term" value="F:aspartic-type endopeptidase activity"/>
    <property type="evidence" value="ECO:0007669"/>
    <property type="project" value="UniProtKB-KW"/>
</dbReference>
<keyword evidence="3" id="KW-0064">Aspartyl protease</keyword>
<dbReference type="Pfam" id="PF01750">
    <property type="entry name" value="HycI"/>
    <property type="match status" value="1"/>
</dbReference>
<evidence type="ECO:0000256" key="3">
    <source>
        <dbReference type="ARBA" id="ARBA00022750"/>
    </source>
</evidence>
<accession>A0A9E4U3C6</accession>
<dbReference type="AlphaFoldDB" id="A0A9E4U3C6"/>
<dbReference type="PANTHER" id="PTHR30302:SF1">
    <property type="entry name" value="HYDROGENASE 2 MATURATION PROTEASE"/>
    <property type="match status" value="1"/>
</dbReference>
<dbReference type="Proteomes" id="UP000886667">
    <property type="component" value="Unassembled WGS sequence"/>
</dbReference>
<evidence type="ECO:0000256" key="1">
    <source>
        <dbReference type="ARBA" id="ARBA00006814"/>
    </source>
</evidence>
<dbReference type="NCBIfam" id="TIGR00072">
    <property type="entry name" value="hydrog_prot"/>
    <property type="match status" value="1"/>
</dbReference>
<dbReference type="Gene3D" id="3.40.50.1450">
    <property type="entry name" value="HybD-like"/>
    <property type="match status" value="1"/>
</dbReference>
<evidence type="ECO:0000256" key="2">
    <source>
        <dbReference type="ARBA" id="ARBA00022670"/>
    </source>
</evidence>